<dbReference type="Proteomes" id="UP000280008">
    <property type="component" value="Unassembled WGS sequence"/>
</dbReference>
<dbReference type="AlphaFoldDB" id="A0A495IL00"/>
<comment type="subcellular location">
    <subcellularLocation>
        <location evidence="1">Cell membrane</location>
        <topology evidence="1">Multi-pass membrane protein</topology>
    </subcellularLocation>
</comment>
<feature type="transmembrane region" description="Helical" evidence="7">
    <location>
        <begin position="269"/>
        <end position="291"/>
    </location>
</feature>
<dbReference type="EMBL" id="RBKS01000001">
    <property type="protein sequence ID" value="RKR76682.1"/>
    <property type="molecule type" value="Genomic_DNA"/>
</dbReference>
<feature type="transmembrane region" description="Helical" evidence="7">
    <location>
        <begin position="376"/>
        <end position="395"/>
    </location>
</feature>
<keyword evidence="10" id="KW-1185">Reference proteome</keyword>
<feature type="domain" description="Glycosyltransferase 2-like" evidence="8">
    <location>
        <begin position="672"/>
        <end position="760"/>
    </location>
</feature>
<feature type="region of interest" description="Disordered" evidence="6">
    <location>
        <begin position="1012"/>
        <end position="1031"/>
    </location>
</feature>
<comment type="caution">
    <text evidence="9">The sequence shown here is derived from an EMBL/GenBank/DDBJ whole genome shotgun (WGS) entry which is preliminary data.</text>
</comment>
<feature type="transmembrane region" description="Helical" evidence="7">
    <location>
        <begin position="166"/>
        <end position="189"/>
    </location>
</feature>
<evidence type="ECO:0000256" key="7">
    <source>
        <dbReference type="SAM" id="Phobius"/>
    </source>
</evidence>
<dbReference type="GO" id="GO:0005886">
    <property type="term" value="C:plasma membrane"/>
    <property type="evidence" value="ECO:0007669"/>
    <property type="project" value="UniProtKB-SubCell"/>
</dbReference>
<feature type="transmembrane region" description="Helical" evidence="7">
    <location>
        <begin position="312"/>
        <end position="331"/>
    </location>
</feature>
<dbReference type="InterPro" id="IPR050833">
    <property type="entry name" value="Poly_Biosynth_Transport"/>
</dbReference>
<dbReference type="Pfam" id="PF01943">
    <property type="entry name" value="Polysacc_synt"/>
    <property type="match status" value="1"/>
</dbReference>
<evidence type="ECO:0000259" key="8">
    <source>
        <dbReference type="Pfam" id="PF00535"/>
    </source>
</evidence>
<evidence type="ECO:0000256" key="3">
    <source>
        <dbReference type="ARBA" id="ARBA00022692"/>
    </source>
</evidence>
<dbReference type="InterPro" id="IPR002797">
    <property type="entry name" value="Polysacc_synth"/>
</dbReference>
<keyword evidence="5 7" id="KW-0472">Membrane</keyword>
<feature type="transmembrane region" description="Helical" evidence="7">
    <location>
        <begin position="195"/>
        <end position="218"/>
    </location>
</feature>
<feature type="transmembrane region" description="Helical" evidence="7">
    <location>
        <begin position="343"/>
        <end position="364"/>
    </location>
</feature>
<dbReference type="CDD" id="cd00761">
    <property type="entry name" value="Glyco_tranf_GTA_type"/>
    <property type="match status" value="1"/>
</dbReference>
<dbReference type="Gene3D" id="3.90.550.10">
    <property type="entry name" value="Spore Coat Polysaccharide Biosynthesis Protein SpsA, Chain A"/>
    <property type="match status" value="1"/>
</dbReference>
<feature type="transmembrane region" description="Helical" evidence="7">
    <location>
        <begin position="58"/>
        <end position="78"/>
    </location>
</feature>
<dbReference type="InterPro" id="IPR029044">
    <property type="entry name" value="Nucleotide-diphossugar_trans"/>
</dbReference>
<evidence type="ECO:0000313" key="9">
    <source>
        <dbReference type="EMBL" id="RKR76682.1"/>
    </source>
</evidence>
<evidence type="ECO:0000256" key="4">
    <source>
        <dbReference type="ARBA" id="ARBA00022989"/>
    </source>
</evidence>
<keyword evidence="2" id="KW-1003">Cell membrane</keyword>
<feature type="compositionally biased region" description="Low complexity" evidence="6">
    <location>
        <begin position="537"/>
        <end position="548"/>
    </location>
</feature>
<sequence>MSAPTVAPVDTAHDDTEPAQHDLFGRGLLYVVVFSLQLVVGSLISPFLTHIISPAQFGALSSGIALFQVLSVAALIGLDEALVLQRADDRKSGGDDRSARGLVTVAMAVAFGVTGLALLTLPLWAGALGFDGYHVLLIAVILWTAPSASVTAMLALLVAQDRLRPFAIVSIISAVGGSIVGMVLLLTVHRDATTYAWGGVVCQFVAMGIGIAVVRPTFEGFRQWAVTTRAVRLGVPLALGSLAFFVLNAGDRIVIQRELGSVQVGRYQVAYTIGSAVVILLNFTNNAWTPHFAALKSDVSRYLLAMRSRDELYRLLVPIVIAVTLASPLALRIVAPASYEQSGLTLVVLLVALTAFPVAASGAAQRLLVVQRRGKTVGLTAGIAAVVNIVVNLILVPPMGITGAAVATLVSYTLLAVLQVQLLPDRRMWKGAPPRLVLAVAASIAIAAASMLIPETLDWNIAKAAAAVACIPWFVVRLLAARRGASEAVPGEGVVTLDDLVAEEPVAVAPDARDDLVAEETVADAPDDLDTLASLFDADPTGATTPDDSSPHTTHPKGAAMDQLTRAQQLEAEGPGPRRIVSVDLAQPLPALTRDYRYESAMVVGYRGRIAVGTVDIVLTDDPADAARALEHLQSMPLPRSASPVAVPDAELPSMSVVVSTVVGRTEDLGLLLDAFEQLDYPDVEFIIVDNRVTLPENDPLPGLMAGRSRMRFIRESRPGAAAGRNAGAEAARGEIVAFTDDDVRVDDQWLRVIGTRFAQADRIDALTGLILPAELETPAQIWFEGYYGGFAGERTFAPLLLERASDVPAVARGSKIAVTDVDGRETTRFPVYGVGAYGAGANMAFRRSSLQRVRGFNPAMGPGTPSLGGEDLATFVRLLWEGGRMAFEPTAIVHHRHRRSLKELEKQLHGYGLGFTAMITSSVLQDPRHLVSLGWQVPGAVGRLAGKAVGRLLHQGDAAETAATVAPMASEDLSGSFPKSLVSTELRGFPQGPGAYLRSRRWWRELDRKHEGAGAASAGARVERETGAAT</sequence>
<evidence type="ECO:0000313" key="10">
    <source>
        <dbReference type="Proteomes" id="UP000280008"/>
    </source>
</evidence>
<proteinExistence type="predicted"/>
<feature type="region of interest" description="Disordered" evidence="6">
    <location>
        <begin position="533"/>
        <end position="558"/>
    </location>
</feature>
<reference evidence="9 10" key="1">
    <citation type="submission" date="2018-10" db="EMBL/GenBank/DDBJ databases">
        <title>Sequencing the genomes of 1000 actinobacteria strains.</title>
        <authorList>
            <person name="Klenk H.-P."/>
        </authorList>
    </citation>
    <scope>NUCLEOTIDE SEQUENCE [LARGE SCALE GENOMIC DNA]</scope>
    <source>
        <strain evidence="9 10">DSM 17894</strain>
    </source>
</reference>
<name>A0A495IL00_9MICO</name>
<keyword evidence="3 7" id="KW-0812">Transmembrane</keyword>
<gene>
    <name evidence="9" type="ORF">C8E83_3859</name>
</gene>
<accession>A0A495IL00</accession>
<dbReference type="PANTHER" id="PTHR30250">
    <property type="entry name" value="PST FAMILY PREDICTED COLANIC ACID TRANSPORTER"/>
    <property type="match status" value="1"/>
</dbReference>
<feature type="transmembrane region" description="Helical" evidence="7">
    <location>
        <begin position="436"/>
        <end position="453"/>
    </location>
</feature>
<keyword evidence="4 7" id="KW-1133">Transmembrane helix</keyword>
<dbReference type="OrthoDB" id="3180470at2"/>
<feature type="transmembrane region" description="Helical" evidence="7">
    <location>
        <begin position="28"/>
        <end position="52"/>
    </location>
</feature>
<evidence type="ECO:0000256" key="2">
    <source>
        <dbReference type="ARBA" id="ARBA00022475"/>
    </source>
</evidence>
<evidence type="ECO:0000256" key="6">
    <source>
        <dbReference type="SAM" id="MobiDB-lite"/>
    </source>
</evidence>
<dbReference type="Pfam" id="PF00535">
    <property type="entry name" value="Glycos_transf_2"/>
    <property type="match status" value="1"/>
</dbReference>
<feature type="transmembrane region" description="Helical" evidence="7">
    <location>
        <begin position="230"/>
        <end position="249"/>
    </location>
</feature>
<dbReference type="SUPFAM" id="SSF53448">
    <property type="entry name" value="Nucleotide-diphospho-sugar transferases"/>
    <property type="match status" value="1"/>
</dbReference>
<feature type="transmembrane region" description="Helical" evidence="7">
    <location>
        <begin position="99"/>
        <end position="121"/>
    </location>
</feature>
<feature type="compositionally biased region" description="Basic and acidic residues" evidence="6">
    <location>
        <begin position="1022"/>
        <end position="1031"/>
    </location>
</feature>
<dbReference type="PANTHER" id="PTHR30250:SF11">
    <property type="entry name" value="O-ANTIGEN TRANSPORTER-RELATED"/>
    <property type="match status" value="1"/>
</dbReference>
<organism evidence="9 10">
    <name type="scientific">Frondihabitans australicus</name>
    <dbReference type="NCBI Taxonomy" id="386892"/>
    <lineage>
        <taxon>Bacteria</taxon>
        <taxon>Bacillati</taxon>
        <taxon>Actinomycetota</taxon>
        <taxon>Actinomycetes</taxon>
        <taxon>Micrococcales</taxon>
        <taxon>Microbacteriaceae</taxon>
        <taxon>Frondihabitans</taxon>
    </lineage>
</organism>
<feature type="transmembrane region" description="Helical" evidence="7">
    <location>
        <begin position="133"/>
        <end position="159"/>
    </location>
</feature>
<feature type="transmembrane region" description="Helical" evidence="7">
    <location>
        <begin position="401"/>
        <end position="424"/>
    </location>
</feature>
<evidence type="ECO:0000256" key="1">
    <source>
        <dbReference type="ARBA" id="ARBA00004651"/>
    </source>
</evidence>
<dbReference type="InterPro" id="IPR001173">
    <property type="entry name" value="Glyco_trans_2-like"/>
</dbReference>
<evidence type="ECO:0000256" key="5">
    <source>
        <dbReference type="ARBA" id="ARBA00023136"/>
    </source>
</evidence>
<protein>
    <submittedName>
        <fullName evidence="9">O-antigen/teichoic acid export membrane protein</fullName>
    </submittedName>
</protein>
<dbReference type="RefSeq" id="WP_121371628.1">
    <property type="nucleotide sequence ID" value="NZ_RBKS01000001.1"/>
</dbReference>